<dbReference type="EMBL" id="MHCL01000023">
    <property type="protein sequence ID" value="OGY20788.1"/>
    <property type="molecule type" value="Genomic_DNA"/>
</dbReference>
<sequence>MADITVIKVLENQLMKFKVVVSEEKSQTEHLVTLNRADYQRTTDGDVKPELLIEKAFEFLLENEPKEEILAQFDYTMIDRYFPHFHREIQKRLEQI</sequence>
<dbReference type="STRING" id="1797593.A3A65_01275"/>
<gene>
    <name evidence="1" type="ORF">A3A65_01275</name>
</gene>
<protein>
    <recommendedName>
        <fullName evidence="3">Phage protein</fullName>
    </recommendedName>
</protein>
<dbReference type="Proteomes" id="UP000176723">
    <property type="component" value="Unassembled WGS sequence"/>
</dbReference>
<evidence type="ECO:0008006" key="3">
    <source>
        <dbReference type="Google" id="ProtNLM"/>
    </source>
</evidence>
<organism evidence="1 2">
    <name type="scientific">Candidatus Chisholmbacteria bacterium RIFCSPLOWO2_01_FULL_49_14</name>
    <dbReference type="NCBI Taxonomy" id="1797593"/>
    <lineage>
        <taxon>Bacteria</taxon>
        <taxon>Candidatus Chisholmiibacteriota</taxon>
    </lineage>
</organism>
<accession>A0A1G1VZE6</accession>
<dbReference type="AlphaFoldDB" id="A0A1G1VZE6"/>
<name>A0A1G1VZE6_9BACT</name>
<reference evidence="1 2" key="1">
    <citation type="journal article" date="2016" name="Nat. Commun.">
        <title>Thousands of microbial genomes shed light on interconnected biogeochemical processes in an aquifer system.</title>
        <authorList>
            <person name="Anantharaman K."/>
            <person name="Brown C.T."/>
            <person name="Hug L.A."/>
            <person name="Sharon I."/>
            <person name="Castelle C.J."/>
            <person name="Probst A.J."/>
            <person name="Thomas B.C."/>
            <person name="Singh A."/>
            <person name="Wilkins M.J."/>
            <person name="Karaoz U."/>
            <person name="Brodie E.L."/>
            <person name="Williams K.H."/>
            <person name="Hubbard S.S."/>
            <person name="Banfield J.F."/>
        </authorList>
    </citation>
    <scope>NUCLEOTIDE SEQUENCE [LARGE SCALE GENOMIC DNA]</scope>
</reference>
<comment type="caution">
    <text evidence="1">The sequence shown here is derived from an EMBL/GenBank/DDBJ whole genome shotgun (WGS) entry which is preliminary data.</text>
</comment>
<proteinExistence type="predicted"/>
<evidence type="ECO:0000313" key="2">
    <source>
        <dbReference type="Proteomes" id="UP000176723"/>
    </source>
</evidence>
<evidence type="ECO:0000313" key="1">
    <source>
        <dbReference type="EMBL" id="OGY20788.1"/>
    </source>
</evidence>